<feature type="region of interest" description="Disordered" evidence="1">
    <location>
        <begin position="483"/>
        <end position="552"/>
    </location>
</feature>
<feature type="compositionally biased region" description="Polar residues" evidence="1">
    <location>
        <begin position="492"/>
        <end position="502"/>
    </location>
</feature>
<evidence type="ECO:0000313" key="3">
    <source>
        <dbReference type="Proteomes" id="UP000094285"/>
    </source>
</evidence>
<feature type="compositionally biased region" description="Basic and acidic residues" evidence="1">
    <location>
        <begin position="402"/>
        <end position="419"/>
    </location>
</feature>
<name>A0A1E4SCI0_9ASCO</name>
<dbReference type="STRING" id="984487.A0A1E4SCI0"/>
<evidence type="ECO:0000313" key="2">
    <source>
        <dbReference type="EMBL" id="ODV77209.1"/>
    </source>
</evidence>
<accession>A0A1E4SCI0</accession>
<dbReference type="OrthoDB" id="303107at2759"/>
<organism evidence="2 3">
    <name type="scientific">Suhomyces tanzawaensis NRRL Y-17324</name>
    <dbReference type="NCBI Taxonomy" id="984487"/>
    <lineage>
        <taxon>Eukaryota</taxon>
        <taxon>Fungi</taxon>
        <taxon>Dikarya</taxon>
        <taxon>Ascomycota</taxon>
        <taxon>Saccharomycotina</taxon>
        <taxon>Pichiomycetes</taxon>
        <taxon>Debaryomycetaceae</taxon>
        <taxon>Suhomyces</taxon>
    </lineage>
</organism>
<feature type="compositionally biased region" description="Polar residues" evidence="1">
    <location>
        <begin position="420"/>
        <end position="444"/>
    </location>
</feature>
<proteinExistence type="predicted"/>
<keyword evidence="3" id="KW-1185">Reference proteome</keyword>
<dbReference type="AlphaFoldDB" id="A0A1E4SCI0"/>
<dbReference type="Proteomes" id="UP000094285">
    <property type="component" value="Unassembled WGS sequence"/>
</dbReference>
<dbReference type="EMBL" id="KV453915">
    <property type="protein sequence ID" value="ODV77209.1"/>
    <property type="molecule type" value="Genomic_DNA"/>
</dbReference>
<protein>
    <submittedName>
        <fullName evidence="2">Uncharacterized protein</fullName>
    </submittedName>
</protein>
<dbReference type="RefSeq" id="XP_020062331.1">
    <property type="nucleotide sequence ID" value="XM_020211165.1"/>
</dbReference>
<feature type="region of interest" description="Disordered" evidence="1">
    <location>
        <begin position="385"/>
        <end position="447"/>
    </location>
</feature>
<feature type="compositionally biased region" description="Polar residues" evidence="1">
    <location>
        <begin position="532"/>
        <end position="552"/>
    </location>
</feature>
<sequence>MVAKSKSSTPAIEGHPSLNLSVGNQDQITQLSKLQPILLLNQQDESDELKALRVDYKYLYVVNWLYNFRGYIKLQSETFDVDLFELELLHYFPATHAEDENGNPTHLLLDKIKLGLMSSVQNSKLTSLNNFEKLFRLWFGYETPLKGRDREEEIENGEDYGDEEDDPKFDSLSITEKFEILFILITYISSYAGFRNWVDKNNLTLNLRMDPILTERLSSEKNSQVDYILLFENNRLYKRIVKFNPLVIPKKRKVSPIDPNEYYEPSQFDIDPNVDFELIFKNIYEFDEVLQKYSKGKNNASKTLTSKLSRKAVVESILENEIRKRRIITNKRKELQLASLLATRKRSSRLEAKEKQRQEELRVQREQEEYELKVAAQKRFERRMKLKEQQGQVAPDYTSGLTRDERLKLRRSDAERTDSHSATPMKTPDNTPIETPAPTDNGQVGVTEVPVPTSAIPVQSETLVPTREILEQQAPVPASAIPEQQAPVPTSDIAQGQLSNGTGHVVGQAPLTFPGSAQEEPQSQAIPPPPSNTESESATYQNGQSNFHAHYN</sequence>
<reference evidence="3" key="1">
    <citation type="submission" date="2016-05" db="EMBL/GenBank/DDBJ databases">
        <title>Comparative genomics of biotechnologically important yeasts.</title>
        <authorList>
            <consortium name="DOE Joint Genome Institute"/>
            <person name="Riley R."/>
            <person name="Haridas S."/>
            <person name="Wolfe K.H."/>
            <person name="Lopes M.R."/>
            <person name="Hittinger C.T."/>
            <person name="Goker M."/>
            <person name="Salamov A."/>
            <person name="Wisecaver J."/>
            <person name="Long T.M."/>
            <person name="Aerts A.L."/>
            <person name="Barry K."/>
            <person name="Choi C."/>
            <person name="Clum A."/>
            <person name="Coughlan A.Y."/>
            <person name="Deshpande S."/>
            <person name="Douglass A.P."/>
            <person name="Hanson S.J."/>
            <person name="Klenk H.-P."/>
            <person name="Labutti K."/>
            <person name="Lapidus A."/>
            <person name="Lindquist E."/>
            <person name="Lipzen A."/>
            <person name="Meier-Kolthoff J.P."/>
            <person name="Ohm R.A."/>
            <person name="Otillar R.P."/>
            <person name="Pangilinan J."/>
            <person name="Peng Y."/>
            <person name="Rokas A."/>
            <person name="Rosa C.A."/>
            <person name="Scheuner C."/>
            <person name="Sibirny A.A."/>
            <person name="Slot J.C."/>
            <person name="Stielow J.B."/>
            <person name="Sun H."/>
            <person name="Kurtzman C.P."/>
            <person name="Blackwell M."/>
            <person name="Grigoriev I.V."/>
            <person name="Jeffries T.W."/>
        </authorList>
    </citation>
    <scope>NUCLEOTIDE SEQUENCE [LARGE SCALE GENOMIC DNA]</scope>
    <source>
        <strain evidence="3">NRRL Y-17324</strain>
    </source>
</reference>
<evidence type="ECO:0000256" key="1">
    <source>
        <dbReference type="SAM" id="MobiDB-lite"/>
    </source>
</evidence>
<gene>
    <name evidence="2" type="ORF">CANTADRAFT_7704</name>
</gene>
<dbReference type="GeneID" id="30985301"/>